<proteinExistence type="predicted"/>
<feature type="region of interest" description="Disordered" evidence="1">
    <location>
        <begin position="104"/>
        <end position="130"/>
    </location>
</feature>
<dbReference type="Proteomes" id="UP000585614">
    <property type="component" value="Unassembled WGS sequence"/>
</dbReference>
<organism evidence="2 3">
    <name type="scientific">Rhinolophus ferrumequinum</name>
    <name type="common">Greater horseshoe bat</name>
    <dbReference type="NCBI Taxonomy" id="59479"/>
    <lineage>
        <taxon>Eukaryota</taxon>
        <taxon>Metazoa</taxon>
        <taxon>Chordata</taxon>
        <taxon>Craniata</taxon>
        <taxon>Vertebrata</taxon>
        <taxon>Euteleostomi</taxon>
        <taxon>Mammalia</taxon>
        <taxon>Eutheria</taxon>
        <taxon>Laurasiatheria</taxon>
        <taxon>Chiroptera</taxon>
        <taxon>Yinpterochiroptera</taxon>
        <taxon>Rhinolophoidea</taxon>
        <taxon>Rhinolophidae</taxon>
        <taxon>Rhinolophinae</taxon>
        <taxon>Rhinolophus</taxon>
    </lineage>
</organism>
<evidence type="ECO:0000313" key="2">
    <source>
        <dbReference type="EMBL" id="KAF6333405.1"/>
    </source>
</evidence>
<reference evidence="2 3" key="1">
    <citation type="journal article" date="2020" name="Nature">
        <title>Six reference-quality genomes reveal evolution of bat adaptations.</title>
        <authorList>
            <person name="Jebb D."/>
            <person name="Huang Z."/>
            <person name="Pippel M."/>
            <person name="Hughes G.M."/>
            <person name="Lavrichenko K."/>
            <person name="Devanna P."/>
            <person name="Winkler S."/>
            <person name="Jermiin L.S."/>
            <person name="Skirmuntt E.C."/>
            <person name="Katzourakis A."/>
            <person name="Burkitt-Gray L."/>
            <person name="Ray D.A."/>
            <person name="Sullivan K.A.M."/>
            <person name="Roscito J.G."/>
            <person name="Kirilenko B.M."/>
            <person name="Davalos L.M."/>
            <person name="Corthals A.P."/>
            <person name="Power M.L."/>
            <person name="Jones G."/>
            <person name="Ransome R.D."/>
            <person name="Dechmann D.K.N."/>
            <person name="Locatelli A.G."/>
            <person name="Puechmaille S.J."/>
            <person name="Fedrigo O."/>
            <person name="Jarvis E.D."/>
            <person name="Hiller M."/>
            <person name="Vernes S.C."/>
            <person name="Myers E.W."/>
            <person name="Teeling E.C."/>
        </authorList>
    </citation>
    <scope>NUCLEOTIDE SEQUENCE [LARGE SCALE GENOMIC DNA]</scope>
    <source>
        <strain evidence="2">MRhiFer1</strain>
        <tissue evidence="2">Lung</tissue>
    </source>
</reference>
<gene>
    <name evidence="2" type="ORF">mRhiFer1_008163</name>
</gene>
<evidence type="ECO:0000313" key="3">
    <source>
        <dbReference type="Proteomes" id="UP000585614"/>
    </source>
</evidence>
<evidence type="ECO:0000256" key="1">
    <source>
        <dbReference type="SAM" id="MobiDB-lite"/>
    </source>
</evidence>
<accession>A0A7J7W7L1</accession>
<name>A0A7J7W7L1_RHIFE</name>
<dbReference type="AlphaFoldDB" id="A0A7J7W7L1"/>
<dbReference type="EMBL" id="JACAGC010000011">
    <property type="protein sequence ID" value="KAF6333405.1"/>
    <property type="molecule type" value="Genomic_DNA"/>
</dbReference>
<protein>
    <submittedName>
        <fullName evidence="2">Uncharacterized protein</fullName>
    </submittedName>
</protein>
<comment type="caution">
    <text evidence="2">The sequence shown here is derived from an EMBL/GenBank/DDBJ whole genome shotgun (WGS) entry which is preliminary data.</text>
</comment>
<sequence>MSRPERGGNGMRMLSFAESCSGTGNRKWALSPRPNTWAVAAVPVCSHSGPYPQRLAWAGADIVMPHRKGLMRWGSLAHTLGGSQTKLWSWLPAVAAPHHSLCPEDDRGGRLGSSERKCWKVQDGGGERGP</sequence>